<keyword evidence="9" id="KW-0594">Phospholipid biosynthesis</keyword>
<dbReference type="GO" id="GO:0008444">
    <property type="term" value="F:CDP-diacylglycerol-glycerol-3-phosphate 3-phosphatidyltransferase activity"/>
    <property type="evidence" value="ECO:0007669"/>
    <property type="project" value="UniProtKB-EC"/>
</dbReference>
<evidence type="ECO:0000256" key="8">
    <source>
        <dbReference type="ARBA" id="ARBA00023136"/>
    </source>
</evidence>
<feature type="transmembrane region" description="Helical" evidence="13">
    <location>
        <begin position="101"/>
        <end position="123"/>
    </location>
</feature>
<dbReference type="PANTHER" id="PTHR14269">
    <property type="entry name" value="CDP-DIACYLGLYCEROL--GLYCEROL-3-PHOSPHATE 3-PHOSPHATIDYLTRANSFERASE-RELATED"/>
    <property type="match status" value="1"/>
</dbReference>
<evidence type="ECO:0000256" key="5">
    <source>
        <dbReference type="ARBA" id="ARBA00022692"/>
    </source>
</evidence>
<dbReference type="InterPro" id="IPR000462">
    <property type="entry name" value="CDP-OH_P_trans"/>
</dbReference>
<evidence type="ECO:0000313" key="14">
    <source>
        <dbReference type="EMBL" id="MFD2841162.1"/>
    </source>
</evidence>
<evidence type="ECO:0000256" key="13">
    <source>
        <dbReference type="SAM" id="Phobius"/>
    </source>
</evidence>
<name>A0ABW5XGB8_9MICO</name>
<evidence type="ECO:0000313" key="15">
    <source>
        <dbReference type="Proteomes" id="UP001597391"/>
    </source>
</evidence>
<dbReference type="PANTHER" id="PTHR14269:SF52">
    <property type="entry name" value="PHOSPHATIDYLGLYCEROPHOSPHATE SYNTHASE-RELATED"/>
    <property type="match status" value="1"/>
</dbReference>
<evidence type="ECO:0000256" key="12">
    <source>
        <dbReference type="RuleBase" id="RU003750"/>
    </source>
</evidence>
<dbReference type="Proteomes" id="UP001597391">
    <property type="component" value="Unassembled WGS sequence"/>
</dbReference>
<keyword evidence="3" id="KW-0444">Lipid biosynthesis</keyword>
<evidence type="ECO:0000256" key="6">
    <source>
        <dbReference type="ARBA" id="ARBA00022989"/>
    </source>
</evidence>
<sequence>MSESSVQPQVSNWNIANILTFARIAMVPLFVWALFVDSGESVMWRLVACGIFLVAAITDKVDGHLARSRGLITDLGKLLDPIADKALTGAAFISLSILGDIWWWVTITILGRELIITLMRLVIARYAVLPASRGGKLKTVLQMLALGGFILPLFALPVFLWWIAAALLAAALVVTVVTGVEYLIVGYRVYSQGKRDQTIGQ</sequence>
<dbReference type="InterPro" id="IPR050324">
    <property type="entry name" value="CDP-alcohol_PTase-I"/>
</dbReference>
<reference evidence="15" key="1">
    <citation type="journal article" date="2019" name="Int. J. Syst. Evol. Microbiol.">
        <title>The Global Catalogue of Microorganisms (GCM) 10K type strain sequencing project: providing services to taxonomists for standard genome sequencing and annotation.</title>
        <authorList>
            <consortium name="The Broad Institute Genomics Platform"/>
            <consortium name="The Broad Institute Genome Sequencing Center for Infectious Disease"/>
            <person name="Wu L."/>
            <person name="Ma J."/>
        </authorList>
    </citation>
    <scope>NUCLEOTIDE SEQUENCE [LARGE SCALE GENOMIC DNA]</scope>
    <source>
        <strain evidence="15">KCTC 33576</strain>
    </source>
</reference>
<keyword evidence="15" id="KW-1185">Reference proteome</keyword>
<dbReference type="RefSeq" id="WP_377467084.1">
    <property type="nucleotide sequence ID" value="NZ_JBHUOP010000004.1"/>
</dbReference>
<dbReference type="EMBL" id="JBHUOP010000004">
    <property type="protein sequence ID" value="MFD2841162.1"/>
    <property type="molecule type" value="Genomic_DNA"/>
</dbReference>
<comment type="caution">
    <text evidence="14">The sequence shown here is derived from an EMBL/GenBank/DDBJ whole genome shotgun (WGS) entry which is preliminary data.</text>
</comment>
<comment type="subcellular location">
    <subcellularLocation>
        <location evidence="1">Membrane</location>
        <topology evidence="1">Multi-pass membrane protein</topology>
    </subcellularLocation>
</comment>
<dbReference type="NCBIfam" id="TIGR00560">
    <property type="entry name" value="pgsA"/>
    <property type="match status" value="1"/>
</dbReference>
<keyword evidence="8 13" id="KW-0472">Membrane</keyword>
<evidence type="ECO:0000256" key="1">
    <source>
        <dbReference type="ARBA" id="ARBA00004141"/>
    </source>
</evidence>
<dbReference type="PIRSF" id="PIRSF000847">
    <property type="entry name" value="Phos_ph_gly_syn"/>
    <property type="match status" value="1"/>
</dbReference>
<dbReference type="EC" id="2.7.8.5" evidence="11"/>
<organism evidence="14 15">
    <name type="scientific">Populibacterium corticicola</name>
    <dbReference type="NCBI Taxonomy" id="1812826"/>
    <lineage>
        <taxon>Bacteria</taxon>
        <taxon>Bacillati</taxon>
        <taxon>Actinomycetota</taxon>
        <taxon>Actinomycetes</taxon>
        <taxon>Micrococcales</taxon>
        <taxon>Jonesiaceae</taxon>
        <taxon>Populibacterium</taxon>
    </lineage>
</organism>
<keyword evidence="7" id="KW-0443">Lipid metabolism</keyword>
<evidence type="ECO:0000256" key="11">
    <source>
        <dbReference type="NCBIfam" id="TIGR00560"/>
    </source>
</evidence>
<feature type="transmembrane region" description="Helical" evidence="13">
    <location>
        <begin position="161"/>
        <end position="185"/>
    </location>
</feature>
<evidence type="ECO:0000256" key="10">
    <source>
        <dbReference type="ARBA" id="ARBA00023264"/>
    </source>
</evidence>
<evidence type="ECO:0000256" key="3">
    <source>
        <dbReference type="ARBA" id="ARBA00022516"/>
    </source>
</evidence>
<dbReference type="InterPro" id="IPR004570">
    <property type="entry name" value="Phosphatidylglycerol_P_synth"/>
</dbReference>
<dbReference type="InterPro" id="IPR043130">
    <property type="entry name" value="CDP-OH_PTrfase_TM_dom"/>
</dbReference>
<evidence type="ECO:0000256" key="4">
    <source>
        <dbReference type="ARBA" id="ARBA00022679"/>
    </source>
</evidence>
<dbReference type="InterPro" id="IPR048254">
    <property type="entry name" value="CDP_ALCOHOL_P_TRANSF_CS"/>
</dbReference>
<keyword evidence="10" id="KW-1208">Phospholipid metabolism</keyword>
<keyword evidence="5 13" id="KW-0812">Transmembrane</keyword>
<proteinExistence type="inferred from homology"/>
<feature type="transmembrane region" description="Helical" evidence="13">
    <location>
        <begin position="135"/>
        <end position="155"/>
    </location>
</feature>
<evidence type="ECO:0000256" key="2">
    <source>
        <dbReference type="ARBA" id="ARBA00010441"/>
    </source>
</evidence>
<keyword evidence="6 13" id="KW-1133">Transmembrane helix</keyword>
<gene>
    <name evidence="14" type="primary">pgsA</name>
    <name evidence="14" type="ORF">ACFSYH_11375</name>
</gene>
<keyword evidence="4 12" id="KW-0808">Transferase</keyword>
<dbReference type="PROSITE" id="PS00379">
    <property type="entry name" value="CDP_ALCOHOL_P_TRANSF"/>
    <property type="match status" value="1"/>
</dbReference>
<protein>
    <recommendedName>
        <fullName evidence="11">CDP-diacylglycerol--glycerol-3-phosphate 3-phosphatidyltransferase</fullName>
        <ecNumber evidence="11">2.7.8.5</ecNumber>
    </recommendedName>
</protein>
<accession>A0ABW5XGB8</accession>
<feature type="transmembrane region" description="Helical" evidence="13">
    <location>
        <begin position="15"/>
        <end position="35"/>
    </location>
</feature>
<dbReference type="Pfam" id="PF01066">
    <property type="entry name" value="CDP-OH_P_transf"/>
    <property type="match status" value="1"/>
</dbReference>
<comment type="similarity">
    <text evidence="2 12">Belongs to the CDP-alcohol phosphatidyltransferase class-I family.</text>
</comment>
<evidence type="ECO:0000256" key="9">
    <source>
        <dbReference type="ARBA" id="ARBA00023209"/>
    </source>
</evidence>
<dbReference type="Gene3D" id="1.20.120.1760">
    <property type="match status" value="1"/>
</dbReference>
<evidence type="ECO:0000256" key="7">
    <source>
        <dbReference type="ARBA" id="ARBA00023098"/>
    </source>
</evidence>